<name>A0A947DFQ5_9CYAN</name>
<dbReference type="EMBL" id="JADOES010000016">
    <property type="protein sequence ID" value="MBT9315814.1"/>
    <property type="molecule type" value="Genomic_DNA"/>
</dbReference>
<evidence type="ECO:0000259" key="9">
    <source>
        <dbReference type="Pfam" id="PF02776"/>
    </source>
</evidence>
<evidence type="ECO:0000256" key="2">
    <source>
        <dbReference type="ARBA" id="ARBA00022679"/>
    </source>
</evidence>
<dbReference type="GO" id="GO:0009234">
    <property type="term" value="P:menaquinone biosynthetic process"/>
    <property type="evidence" value="ECO:0007669"/>
    <property type="project" value="UniProtKB-KW"/>
</dbReference>
<evidence type="ECO:0000256" key="4">
    <source>
        <dbReference type="ARBA" id="ARBA00022842"/>
    </source>
</evidence>
<comment type="caution">
    <text evidence="11">The sequence shown here is derived from an EMBL/GenBank/DDBJ whole genome shotgun (WGS) entry which is preliminary data.</text>
</comment>
<dbReference type="GO" id="GO:0030976">
    <property type="term" value="F:thiamine pyrophosphate binding"/>
    <property type="evidence" value="ECO:0007669"/>
    <property type="project" value="UniProtKB-UniRule"/>
</dbReference>
<comment type="similarity">
    <text evidence="7">Belongs to the TPP enzyme family. MenD subfamily.</text>
</comment>
<dbReference type="SUPFAM" id="SSF52467">
    <property type="entry name" value="DHS-like NAD/FAD-binding domain"/>
    <property type="match status" value="1"/>
</dbReference>
<dbReference type="Pfam" id="PF02775">
    <property type="entry name" value="TPP_enzyme_C"/>
    <property type="match status" value="1"/>
</dbReference>
<evidence type="ECO:0000256" key="7">
    <source>
        <dbReference type="HAMAP-Rule" id="MF_01659"/>
    </source>
</evidence>
<evidence type="ECO:0000313" key="12">
    <source>
        <dbReference type="Proteomes" id="UP000717364"/>
    </source>
</evidence>
<comment type="catalytic activity">
    <reaction evidence="7">
        <text>isochorismate + 2-oxoglutarate + H(+) = 5-enolpyruvoyl-6-hydroxy-2-succinyl-cyclohex-3-ene-1-carboxylate + CO2</text>
        <dbReference type="Rhea" id="RHEA:25593"/>
        <dbReference type="ChEBI" id="CHEBI:15378"/>
        <dbReference type="ChEBI" id="CHEBI:16526"/>
        <dbReference type="ChEBI" id="CHEBI:16810"/>
        <dbReference type="ChEBI" id="CHEBI:29780"/>
        <dbReference type="ChEBI" id="CHEBI:58818"/>
        <dbReference type="EC" id="2.2.1.9"/>
    </reaction>
</comment>
<dbReference type="GO" id="GO:0070204">
    <property type="term" value="F:2-succinyl-5-enolpyruvyl-6-hydroxy-3-cyclohexene-1-carboxylic-acid synthase activity"/>
    <property type="evidence" value="ECO:0007669"/>
    <property type="project" value="UniProtKB-UniRule"/>
</dbReference>
<keyword evidence="3 7" id="KW-0479">Metal-binding</keyword>
<dbReference type="CDD" id="cd02009">
    <property type="entry name" value="TPP_SHCHC_synthase"/>
    <property type="match status" value="1"/>
</dbReference>
<feature type="domain" description="Thiamine pyrophosphate enzyme TPP-binding" evidence="8">
    <location>
        <begin position="447"/>
        <end position="568"/>
    </location>
</feature>
<organism evidence="11 12">
    <name type="scientific">Leptothoe spongobia TAU-MAC 1115</name>
    <dbReference type="NCBI Taxonomy" id="1967444"/>
    <lineage>
        <taxon>Bacteria</taxon>
        <taxon>Bacillati</taxon>
        <taxon>Cyanobacteriota</taxon>
        <taxon>Cyanophyceae</taxon>
        <taxon>Nodosilineales</taxon>
        <taxon>Cymatolegaceae</taxon>
        <taxon>Leptothoe</taxon>
        <taxon>Leptothoe spongobia</taxon>
    </lineage>
</organism>
<keyword evidence="4 7" id="KW-0460">Magnesium</keyword>
<keyword evidence="2 7" id="KW-0808">Transferase</keyword>
<evidence type="ECO:0000259" key="10">
    <source>
        <dbReference type="Pfam" id="PF16582"/>
    </source>
</evidence>
<accession>A0A947DFQ5</accession>
<keyword evidence="1" id="KW-0474">Menaquinone biosynthesis</keyword>
<keyword evidence="12" id="KW-1185">Reference proteome</keyword>
<evidence type="ECO:0000256" key="6">
    <source>
        <dbReference type="ARBA" id="ARBA00023211"/>
    </source>
</evidence>
<evidence type="ECO:0000256" key="1">
    <source>
        <dbReference type="ARBA" id="ARBA00022428"/>
    </source>
</evidence>
<comment type="cofactor">
    <cofactor evidence="7">
        <name>Mg(2+)</name>
        <dbReference type="ChEBI" id="CHEBI:18420"/>
    </cofactor>
    <cofactor evidence="7">
        <name>Mn(2+)</name>
        <dbReference type="ChEBI" id="CHEBI:29035"/>
    </cofactor>
</comment>
<protein>
    <recommendedName>
        <fullName evidence="7">2-succinyl-5-enolpyruvyl-6-hydroxy-3-cyclohexene-1-carboxylate synthase</fullName>
        <shortName evidence="7">SEPHCHC synthase</shortName>
        <ecNumber evidence="7">2.2.1.9</ecNumber>
    </recommendedName>
</protein>
<evidence type="ECO:0000256" key="5">
    <source>
        <dbReference type="ARBA" id="ARBA00023052"/>
    </source>
</evidence>
<evidence type="ECO:0000259" key="8">
    <source>
        <dbReference type="Pfam" id="PF02775"/>
    </source>
</evidence>
<feature type="domain" description="Thiamine pyrophosphate enzyme N-terminal TPP-binding" evidence="9">
    <location>
        <begin position="14"/>
        <end position="124"/>
    </location>
</feature>
<proteinExistence type="inferred from homology"/>
<dbReference type="RefSeq" id="WP_215608883.1">
    <property type="nucleotide sequence ID" value="NZ_JADOES010000016.1"/>
</dbReference>
<dbReference type="AlphaFoldDB" id="A0A947DFQ5"/>
<reference evidence="11" key="2">
    <citation type="journal article" date="2021" name="Mar. Drugs">
        <title>Genome Reduction and Secondary Metabolism of the Marine Sponge-Associated Cyanobacterium Leptothoe.</title>
        <authorList>
            <person name="Konstantinou D."/>
            <person name="Popin R.V."/>
            <person name="Fewer D.P."/>
            <person name="Sivonen K."/>
            <person name="Gkelis S."/>
        </authorList>
    </citation>
    <scope>NUCLEOTIDE SEQUENCE</scope>
    <source>
        <strain evidence="11">TAU-MAC 1115</strain>
    </source>
</reference>
<dbReference type="InterPro" id="IPR029061">
    <property type="entry name" value="THDP-binding"/>
</dbReference>
<dbReference type="PANTHER" id="PTHR42916:SF1">
    <property type="entry name" value="PROTEIN PHYLLO, CHLOROPLASTIC"/>
    <property type="match status" value="1"/>
</dbReference>
<dbReference type="InterPro" id="IPR011766">
    <property type="entry name" value="TPP_enzyme_TPP-bd"/>
</dbReference>
<comment type="pathway">
    <text evidence="7">Cofactor biosynthesis; phylloquinone biosynthesis.</text>
</comment>
<dbReference type="GO" id="GO:0042372">
    <property type="term" value="P:phylloquinone biosynthetic process"/>
    <property type="evidence" value="ECO:0007669"/>
    <property type="project" value="UniProtKB-UniRule"/>
</dbReference>
<dbReference type="InterPro" id="IPR029035">
    <property type="entry name" value="DHS-like_NAD/FAD-binding_dom"/>
</dbReference>
<evidence type="ECO:0000256" key="3">
    <source>
        <dbReference type="ARBA" id="ARBA00022723"/>
    </source>
</evidence>
<dbReference type="InterPro" id="IPR032264">
    <property type="entry name" value="MenD_middle"/>
</dbReference>
<dbReference type="Gene3D" id="3.40.50.1220">
    <property type="entry name" value="TPP-binding domain"/>
    <property type="match status" value="1"/>
</dbReference>
<comment type="function">
    <text evidence="7">Catalyzes the thiamine diphosphate-dependent decarboxylation of 2-oxoglutarate and the subsequent addition of the resulting succinic semialdehyde-thiamine pyrophosphate anion to isochorismate to yield 2-succinyl-5-enolpyruvyl-6-hydroxy-3-cyclohexene-1-carboxylate (SEPHCHC).</text>
</comment>
<dbReference type="SUPFAM" id="SSF52518">
    <property type="entry name" value="Thiamin diphosphate-binding fold (THDP-binding)"/>
    <property type="match status" value="2"/>
</dbReference>
<feature type="domain" description="Menaquinone biosynthesis protein MenD middle" evidence="10">
    <location>
        <begin position="197"/>
        <end position="417"/>
    </location>
</feature>
<dbReference type="Gene3D" id="3.40.50.970">
    <property type="match status" value="2"/>
</dbReference>
<sequence length="597" mass="65749">MASNTNTINSLWGSLLIEELVRNNVIYFVISPGSRSTPLTLAIARHAQTQTTVCFDERAAAFHALGYARATGQPAVLVCTSGTAAANYYPAVIEAATDAVPLIILSADRPPELHQTGANQTIQQRHLYGRHVQWEFELPCPDFQIAPQMPLTTVDQVVYRARRAPGGPVHLNCQFREPLAPTDQTSIADMDGMFERDYLAPLQNWQARSTAYSHYGQSVTVPLAPDITHLAETLNQTQRGLLVVGQLAHKAEQQAVLTLAKQLNWPVFADIQSGLRLNSTLPTIVPYFDQLWLLENYQQWSVETVLQIGGRLISKRFLQWLTHHPPQQHIVIANNPERHDPAHTVSLRLEADLGHLMEPLLPQLHARGVETWVTELVNASQHIHSIVDQVLLSQSAINEPAIARLVSRQLPPGHGLYLANSMPIRDMDMYGAPEGNIKIVGCDRGTSGIEGAIAAAAGFAMGQQTPVTLLVGDLSLLHDLNSLAVLKSLAQPVIVIVINNDGGGIFSFLPVAQCDDVFEPYFGVPHDLTFKTASQMFTLDYYCPQTLADFTQVYTTALDHQCSAVIEVVTDRHKNLALHQTLQQQIVKELQPATIPV</sequence>
<dbReference type="CDD" id="cd07037">
    <property type="entry name" value="TPP_PYR_MenD"/>
    <property type="match status" value="1"/>
</dbReference>
<dbReference type="InterPro" id="IPR012001">
    <property type="entry name" value="Thiamin_PyroP_enz_TPP-bd_dom"/>
</dbReference>
<dbReference type="GO" id="GO:0030145">
    <property type="term" value="F:manganese ion binding"/>
    <property type="evidence" value="ECO:0007669"/>
    <property type="project" value="UniProtKB-UniRule"/>
</dbReference>
<dbReference type="Pfam" id="PF16582">
    <property type="entry name" value="TPP_enzyme_M_2"/>
    <property type="match status" value="1"/>
</dbReference>
<dbReference type="Proteomes" id="UP000717364">
    <property type="component" value="Unassembled WGS sequence"/>
</dbReference>
<dbReference type="EC" id="2.2.1.9" evidence="7"/>
<dbReference type="HAMAP" id="MF_01659">
    <property type="entry name" value="MenD"/>
    <property type="match status" value="1"/>
</dbReference>
<evidence type="ECO:0000313" key="11">
    <source>
        <dbReference type="EMBL" id="MBT9315814.1"/>
    </source>
</evidence>
<dbReference type="PANTHER" id="PTHR42916">
    <property type="entry name" value="2-SUCCINYL-5-ENOLPYRUVYL-6-HYDROXY-3-CYCLOHEXENE-1-CARBOXYLATE SYNTHASE"/>
    <property type="match status" value="1"/>
</dbReference>
<dbReference type="InterPro" id="IPR004433">
    <property type="entry name" value="MenaQ_synth_MenD"/>
</dbReference>
<comment type="subunit">
    <text evidence="7">Homodimer.</text>
</comment>
<comment type="pathway">
    <text evidence="7">Quinol/quinone metabolism; 1,4-dihydroxy-2-naphthoate biosynthesis; 1,4-dihydroxy-2-naphthoate from chorismate: step 2/7.</text>
</comment>
<dbReference type="PIRSF" id="PIRSF004983">
    <property type="entry name" value="MenD"/>
    <property type="match status" value="1"/>
</dbReference>
<dbReference type="Pfam" id="PF02776">
    <property type="entry name" value="TPP_enzyme_N"/>
    <property type="match status" value="1"/>
</dbReference>
<keyword evidence="6 7" id="KW-0464">Manganese</keyword>
<dbReference type="GO" id="GO:0000287">
    <property type="term" value="F:magnesium ion binding"/>
    <property type="evidence" value="ECO:0007669"/>
    <property type="project" value="UniProtKB-UniRule"/>
</dbReference>
<comment type="cofactor">
    <cofactor evidence="7">
        <name>thiamine diphosphate</name>
        <dbReference type="ChEBI" id="CHEBI:58937"/>
    </cofactor>
    <text evidence="7">Binds 1 thiamine pyrophosphate per subunit.</text>
</comment>
<dbReference type="NCBIfam" id="TIGR00173">
    <property type="entry name" value="menD"/>
    <property type="match status" value="1"/>
</dbReference>
<reference evidence="11" key="1">
    <citation type="submission" date="2020-11" db="EMBL/GenBank/DDBJ databases">
        <authorList>
            <person name="Konstantinou D."/>
            <person name="Gkelis S."/>
            <person name="Popin R."/>
            <person name="Fewer D."/>
            <person name="Sivonen K."/>
        </authorList>
    </citation>
    <scope>NUCLEOTIDE SEQUENCE</scope>
    <source>
        <strain evidence="11">TAU-MAC 1115</strain>
    </source>
</reference>
<keyword evidence="5 7" id="KW-0786">Thiamine pyrophosphate</keyword>
<gene>
    <name evidence="7 11" type="primary">menD</name>
    <name evidence="11" type="ORF">IXB50_10285</name>
</gene>